<dbReference type="EMBL" id="VRZA01000001">
    <property type="protein sequence ID" value="TXS96228.1"/>
    <property type="molecule type" value="Genomic_DNA"/>
</dbReference>
<evidence type="ECO:0000256" key="3">
    <source>
        <dbReference type="ARBA" id="ARBA00022989"/>
    </source>
</evidence>
<keyword evidence="3 5" id="KW-1133">Transmembrane helix</keyword>
<keyword evidence="2 5" id="KW-0812">Transmembrane</keyword>
<keyword evidence="4 5" id="KW-0472">Membrane</keyword>
<dbReference type="GO" id="GO:0005886">
    <property type="term" value="C:plasma membrane"/>
    <property type="evidence" value="ECO:0007669"/>
    <property type="project" value="InterPro"/>
</dbReference>
<evidence type="ECO:0000313" key="7">
    <source>
        <dbReference type="EMBL" id="TXS96228.1"/>
    </source>
</evidence>
<gene>
    <name evidence="7" type="ORF">FV139_01625</name>
</gene>
<evidence type="ECO:0000256" key="5">
    <source>
        <dbReference type="SAM" id="Phobius"/>
    </source>
</evidence>
<dbReference type="Pfam" id="PF06305">
    <property type="entry name" value="LapA_dom"/>
    <property type="match status" value="1"/>
</dbReference>
<comment type="caution">
    <text evidence="7">The sequence shown here is derived from an EMBL/GenBank/DDBJ whole genome shotgun (WGS) entry which is preliminary data.</text>
</comment>
<evidence type="ECO:0000256" key="1">
    <source>
        <dbReference type="ARBA" id="ARBA00022475"/>
    </source>
</evidence>
<dbReference type="RefSeq" id="WP_148066496.1">
    <property type="nucleotide sequence ID" value="NZ_VRZA01000001.1"/>
</dbReference>
<keyword evidence="8" id="KW-1185">Reference proteome</keyword>
<organism evidence="7 8">
    <name type="scientific">Parahaliea maris</name>
    <dbReference type="NCBI Taxonomy" id="2716870"/>
    <lineage>
        <taxon>Bacteria</taxon>
        <taxon>Pseudomonadati</taxon>
        <taxon>Pseudomonadota</taxon>
        <taxon>Gammaproteobacteria</taxon>
        <taxon>Cellvibrionales</taxon>
        <taxon>Halieaceae</taxon>
        <taxon>Parahaliea</taxon>
    </lineage>
</organism>
<dbReference type="InterPro" id="IPR010445">
    <property type="entry name" value="LapA_dom"/>
</dbReference>
<reference evidence="7 8" key="1">
    <citation type="submission" date="2019-08" db="EMBL/GenBank/DDBJ databases">
        <title>Parahaliea maris sp. nov., isolated from the surface seawater.</title>
        <authorList>
            <person name="Liu Y."/>
        </authorList>
    </citation>
    <scope>NUCLEOTIDE SEQUENCE [LARGE SCALE GENOMIC DNA]</scope>
    <source>
        <strain evidence="7 8">HSLHS9</strain>
    </source>
</reference>
<feature type="domain" description="Lipopolysaccharide assembly protein A" evidence="6">
    <location>
        <begin position="26"/>
        <end position="89"/>
    </location>
</feature>
<sequence length="101" mass="10794">MKLLRKLLTLLLVVVMLAVGVLFALQNKEPVALDLLVYTFAPHSLALWVLAAFALGGIAGMLASSLVILKLRAGRAASNRQLQRANTELDRLRTAGLTGGD</sequence>
<feature type="transmembrane region" description="Helical" evidence="5">
    <location>
        <begin position="45"/>
        <end position="69"/>
    </location>
</feature>
<evidence type="ECO:0000256" key="4">
    <source>
        <dbReference type="ARBA" id="ARBA00023136"/>
    </source>
</evidence>
<evidence type="ECO:0000256" key="2">
    <source>
        <dbReference type="ARBA" id="ARBA00022692"/>
    </source>
</evidence>
<evidence type="ECO:0000259" key="6">
    <source>
        <dbReference type="Pfam" id="PF06305"/>
    </source>
</evidence>
<name>A0A5C9A5Y6_9GAMM</name>
<proteinExistence type="predicted"/>
<feature type="transmembrane region" description="Helical" evidence="5">
    <location>
        <begin position="7"/>
        <end position="25"/>
    </location>
</feature>
<keyword evidence="1" id="KW-1003">Cell membrane</keyword>
<protein>
    <submittedName>
        <fullName evidence="7">LapA family protein</fullName>
    </submittedName>
</protein>
<evidence type="ECO:0000313" key="8">
    <source>
        <dbReference type="Proteomes" id="UP000321039"/>
    </source>
</evidence>
<accession>A0A5C9A5Y6</accession>
<dbReference type="Proteomes" id="UP000321039">
    <property type="component" value="Unassembled WGS sequence"/>
</dbReference>
<dbReference type="AlphaFoldDB" id="A0A5C9A5Y6"/>